<dbReference type="EMBL" id="KN824877">
    <property type="protein sequence ID" value="KIK98878.1"/>
    <property type="molecule type" value="Genomic_DNA"/>
</dbReference>
<dbReference type="HOGENOM" id="CLU_987312_0_0_1"/>
<dbReference type="OrthoDB" id="3466517at2759"/>
<evidence type="ECO:0000313" key="2">
    <source>
        <dbReference type="EMBL" id="KIK98878.1"/>
    </source>
</evidence>
<feature type="region of interest" description="Disordered" evidence="1">
    <location>
        <begin position="17"/>
        <end position="57"/>
    </location>
</feature>
<evidence type="ECO:0000313" key="3">
    <source>
        <dbReference type="Proteomes" id="UP000054538"/>
    </source>
</evidence>
<proteinExistence type="predicted"/>
<keyword evidence="3" id="KW-1185">Reference proteome</keyword>
<evidence type="ECO:0000256" key="1">
    <source>
        <dbReference type="SAM" id="MobiDB-lite"/>
    </source>
</evidence>
<dbReference type="InParanoid" id="A0A0D0DVJ4"/>
<protein>
    <submittedName>
        <fullName evidence="2">Uncharacterized protein</fullName>
    </submittedName>
</protein>
<reference evidence="3" key="2">
    <citation type="submission" date="2015-01" db="EMBL/GenBank/DDBJ databases">
        <title>Evolutionary Origins and Diversification of the Mycorrhizal Mutualists.</title>
        <authorList>
            <consortium name="DOE Joint Genome Institute"/>
            <consortium name="Mycorrhizal Genomics Consortium"/>
            <person name="Kohler A."/>
            <person name="Kuo A."/>
            <person name="Nagy L.G."/>
            <person name="Floudas D."/>
            <person name="Copeland A."/>
            <person name="Barry K.W."/>
            <person name="Cichocki N."/>
            <person name="Veneault-Fourrey C."/>
            <person name="LaButti K."/>
            <person name="Lindquist E.A."/>
            <person name="Lipzen A."/>
            <person name="Lundell T."/>
            <person name="Morin E."/>
            <person name="Murat C."/>
            <person name="Riley R."/>
            <person name="Ohm R."/>
            <person name="Sun H."/>
            <person name="Tunlid A."/>
            <person name="Henrissat B."/>
            <person name="Grigoriev I.V."/>
            <person name="Hibbett D.S."/>
            <person name="Martin F."/>
        </authorList>
    </citation>
    <scope>NUCLEOTIDE SEQUENCE [LARGE SCALE GENOMIC DNA]</scope>
    <source>
        <strain evidence="3">Ve08.2h10</strain>
    </source>
</reference>
<organism evidence="2 3">
    <name type="scientific">Paxillus rubicundulus Ve08.2h10</name>
    <dbReference type="NCBI Taxonomy" id="930991"/>
    <lineage>
        <taxon>Eukaryota</taxon>
        <taxon>Fungi</taxon>
        <taxon>Dikarya</taxon>
        <taxon>Basidiomycota</taxon>
        <taxon>Agaricomycotina</taxon>
        <taxon>Agaricomycetes</taxon>
        <taxon>Agaricomycetidae</taxon>
        <taxon>Boletales</taxon>
        <taxon>Paxilineae</taxon>
        <taxon>Paxillaceae</taxon>
        <taxon>Paxillus</taxon>
    </lineage>
</organism>
<gene>
    <name evidence="2" type="ORF">PAXRUDRAFT_30862</name>
</gene>
<name>A0A0D0DVJ4_9AGAM</name>
<reference evidence="2 3" key="1">
    <citation type="submission" date="2014-04" db="EMBL/GenBank/DDBJ databases">
        <authorList>
            <consortium name="DOE Joint Genome Institute"/>
            <person name="Kuo A."/>
            <person name="Kohler A."/>
            <person name="Jargeat P."/>
            <person name="Nagy L.G."/>
            <person name="Floudas D."/>
            <person name="Copeland A."/>
            <person name="Barry K.W."/>
            <person name="Cichocki N."/>
            <person name="Veneault-Fourrey C."/>
            <person name="LaButti K."/>
            <person name="Lindquist E.A."/>
            <person name="Lipzen A."/>
            <person name="Lundell T."/>
            <person name="Morin E."/>
            <person name="Murat C."/>
            <person name="Sun H."/>
            <person name="Tunlid A."/>
            <person name="Henrissat B."/>
            <person name="Grigoriev I.V."/>
            <person name="Hibbett D.S."/>
            <person name="Martin F."/>
            <person name="Nordberg H.P."/>
            <person name="Cantor M.N."/>
            <person name="Hua S.X."/>
        </authorList>
    </citation>
    <scope>NUCLEOTIDE SEQUENCE [LARGE SCALE GENOMIC DNA]</scope>
    <source>
        <strain evidence="2 3">Ve08.2h10</strain>
    </source>
</reference>
<accession>A0A0D0DVJ4</accession>
<sequence length="282" mass="31036">MSSSILTGPIQLDASGVESHYEDSGTAALNGPATHTTPGLWYPPTTAWEETDPNPLDKDQQEEYRMKQEVLELAGFLPKFATSQVMPKVNEEQKTRGTIVLGWSLGASYLHSLLAYLVVLPADQLKDSESYLYAMVSHGTSPTPNFQSCNLDDLEYATPTSNLGASLDGLLRQEYGGMTSLGMFIGPDLFRLLIGRELLNTLPRRALFDAILAQELPRVRLHYICGGQMVGILIHTMHRLEGAVNGDPFQLFGEGTTFYFLLHYGTCIWIKGTTAPSIPIHS</sequence>
<dbReference type="AlphaFoldDB" id="A0A0D0DVJ4"/>
<dbReference type="Proteomes" id="UP000054538">
    <property type="component" value="Unassembled WGS sequence"/>
</dbReference>